<evidence type="ECO:0000313" key="4">
    <source>
        <dbReference type="Proteomes" id="UP000321685"/>
    </source>
</evidence>
<dbReference type="EMBL" id="BJVJ01000032">
    <property type="protein sequence ID" value="GEL24375.1"/>
    <property type="molecule type" value="Genomic_DNA"/>
</dbReference>
<evidence type="ECO:0000256" key="1">
    <source>
        <dbReference type="SAM" id="MobiDB-lite"/>
    </source>
</evidence>
<reference evidence="3 4" key="1">
    <citation type="submission" date="2019-07" db="EMBL/GenBank/DDBJ databases">
        <title>Whole genome shotgun sequence of Pseudonocardia sulfidoxydans NBRC 16205.</title>
        <authorList>
            <person name="Hosoyama A."/>
            <person name="Uohara A."/>
            <person name="Ohji S."/>
            <person name="Ichikawa N."/>
        </authorList>
    </citation>
    <scope>NUCLEOTIDE SEQUENCE [LARGE SCALE GENOMIC DNA]</scope>
    <source>
        <strain evidence="3 4">NBRC 16205</strain>
    </source>
</reference>
<feature type="region of interest" description="Disordered" evidence="1">
    <location>
        <begin position="646"/>
        <end position="671"/>
    </location>
</feature>
<dbReference type="InterPro" id="IPR007621">
    <property type="entry name" value="TPM_dom"/>
</dbReference>
<dbReference type="AlphaFoldDB" id="A0A511DHU4"/>
<feature type="compositionally biased region" description="Basic residues" evidence="1">
    <location>
        <begin position="662"/>
        <end position="671"/>
    </location>
</feature>
<dbReference type="Proteomes" id="UP000321685">
    <property type="component" value="Unassembled WGS sequence"/>
</dbReference>
<comment type="caution">
    <text evidence="3">The sequence shown here is derived from an EMBL/GenBank/DDBJ whole genome shotgun (WGS) entry which is preliminary data.</text>
</comment>
<dbReference type="Pfam" id="PF04536">
    <property type="entry name" value="TPM_phosphatase"/>
    <property type="match status" value="1"/>
</dbReference>
<dbReference type="Gene3D" id="3.10.310.50">
    <property type="match status" value="1"/>
</dbReference>
<accession>A0A511DHU4</accession>
<evidence type="ECO:0000259" key="2">
    <source>
        <dbReference type="Pfam" id="PF04536"/>
    </source>
</evidence>
<feature type="domain" description="TPM" evidence="2">
    <location>
        <begin position="49"/>
        <end position="165"/>
    </location>
</feature>
<gene>
    <name evidence="3" type="ORF">PSU4_33290</name>
</gene>
<name>A0A511DHU4_9PSEU</name>
<keyword evidence="4" id="KW-1185">Reference proteome</keyword>
<protein>
    <submittedName>
        <fullName evidence="3">Membrane protein</fullName>
    </submittedName>
</protein>
<feature type="compositionally biased region" description="Gly residues" evidence="1">
    <location>
        <begin position="646"/>
        <end position="657"/>
    </location>
</feature>
<organism evidence="3 4">
    <name type="scientific">Pseudonocardia sulfidoxydans NBRC 16205</name>
    <dbReference type="NCBI Taxonomy" id="1223511"/>
    <lineage>
        <taxon>Bacteria</taxon>
        <taxon>Bacillati</taxon>
        <taxon>Actinomycetota</taxon>
        <taxon>Actinomycetes</taxon>
        <taxon>Pseudonocardiales</taxon>
        <taxon>Pseudonocardiaceae</taxon>
        <taxon>Pseudonocardia</taxon>
    </lineage>
</organism>
<sequence length="671" mass="68785">MVGDTPMIGVHVRRFPALAALLAALVVTFLAAVTGVASAEPPLRAGDRITDNAGALDASGRARVTDSIARLRTDTGYDLFVVYVRSFDGRGGQDWARATAVQSQLGDRDVLLAVATVDRAYGYDVADNFPESDSTIERIVSDQVEPQLAASDWAGAAVAMADGLRAGGSSGVGTLPLVVGGAVVVGGGAWLLTRRRRAAAHKEADAGRAPGPVAPPDPFPGEATTDLAYRSSQALLAVDDAVRTSEQELSAARAHFGDEPVAPFAAALDASRTDMLAAFEIRQLLDDDVPEDEPTQRRMHAEILRLATAADERLDTQVEAFDRLRALETDAPGYVEGVAARLEAVAARVAPVEAVWAQLRGRWAATALDPVAGNLDQVKALLGDARTEITEARSRLATPPLAVVDGRAAEDAVTQAETLLDGVERRDRELAEVAGQIPAARAEVEQDLAEAAALPSADQGVVARARAALVASAQAAAGPTPDPIAALHLLQEADEALDRTVADAREQQERDRRTAAARDQALLTARSAVAAAEDFVSTRRGAVGTDARTRLAEAQRHLAAASAGGDPAVGLQEAQQAEAMARQALDLARSDVSRWSGPSGGGGGNIGVDLGSLVLGGILSGALRGGGGGYSGGGFGGGGFGGGGFGGGGGRSPGSFGGSSSRGRRGGGGRF</sequence>
<evidence type="ECO:0000313" key="3">
    <source>
        <dbReference type="EMBL" id="GEL24375.1"/>
    </source>
</evidence>
<proteinExistence type="predicted"/>